<dbReference type="PANTHER" id="PTHR37325:SF1">
    <property type="entry name" value="OXIDOREDUCTASE 21 KDA SUBUNIT, PUTATIVE (AFU_ORTHOLOGUE AFUA_4G05910)-RELATED"/>
    <property type="match status" value="1"/>
</dbReference>
<organism evidence="1 2">
    <name type="scientific">Pneumocystis jirovecii (strain RU7)</name>
    <name type="common">Human pneumocystis pneumonia agent</name>
    <dbReference type="NCBI Taxonomy" id="1408657"/>
    <lineage>
        <taxon>Eukaryota</taxon>
        <taxon>Fungi</taxon>
        <taxon>Dikarya</taxon>
        <taxon>Ascomycota</taxon>
        <taxon>Taphrinomycotina</taxon>
        <taxon>Pneumocystomycetes</taxon>
        <taxon>Pneumocystaceae</taxon>
        <taxon>Pneumocystis</taxon>
    </lineage>
</organism>
<keyword evidence="2" id="KW-1185">Reference proteome</keyword>
<sequence length="187" mass="20980">MTQRFVKLTAENKTGFWHWLRQWLVIDPNRSSGLTRNNQFRKPSPGTPAKPYIGPLNLPASDIAENPYWKRDARRNYPRLSVVTQETLAELLLLGNAKCSATTNVSETSETSIEPATNRSLSVTLQHVPSAEVQSMMLTKKGIAPLPGKPYHWLLDQQGGYPSSKSIFMQHSVKKLGKCSKTAIQIY</sequence>
<proteinExistence type="predicted"/>
<reference evidence="2" key="1">
    <citation type="journal article" date="2016" name="Nat. Commun.">
        <title>Genome analysis of three Pneumocystis species reveals adaptation mechanisms to life exclusively in mammalian hosts.</title>
        <authorList>
            <person name="Ma L."/>
            <person name="Chen Z."/>
            <person name="Huang D.W."/>
            <person name="Kutty G."/>
            <person name="Ishihara M."/>
            <person name="Wang H."/>
            <person name="Abouelleil A."/>
            <person name="Bishop L."/>
            <person name="Davey E."/>
            <person name="Deng R."/>
            <person name="Deng X."/>
            <person name="Fan L."/>
            <person name="Fantoni G."/>
            <person name="Fitzgerald M."/>
            <person name="Gogineni E."/>
            <person name="Goldberg J.M."/>
            <person name="Handley G."/>
            <person name="Hu X."/>
            <person name="Huber C."/>
            <person name="Jiao X."/>
            <person name="Jones K."/>
            <person name="Levin J.Z."/>
            <person name="Liu Y."/>
            <person name="Macdonald P."/>
            <person name="Melnikov A."/>
            <person name="Raley C."/>
            <person name="Sassi M."/>
            <person name="Sherman B.T."/>
            <person name="Song X."/>
            <person name="Sykes S."/>
            <person name="Tran B."/>
            <person name="Walsh L."/>
            <person name="Xia Y."/>
            <person name="Yang J."/>
            <person name="Young S."/>
            <person name="Zeng Q."/>
            <person name="Zheng X."/>
            <person name="Stephens R."/>
            <person name="Nusbaum C."/>
            <person name="Birren B.W."/>
            <person name="Azadi P."/>
            <person name="Lempicki R.A."/>
            <person name="Cuomo C.A."/>
            <person name="Kovacs J.A."/>
        </authorList>
    </citation>
    <scope>NUCLEOTIDE SEQUENCE [LARGE SCALE GENOMIC DNA]</scope>
    <source>
        <strain evidence="2">RU7</strain>
    </source>
</reference>
<dbReference type="EMBL" id="LFWA01000003">
    <property type="protein sequence ID" value="KTW32000.1"/>
    <property type="molecule type" value="Genomic_DNA"/>
</dbReference>
<dbReference type="RefSeq" id="XP_018230692.1">
    <property type="nucleotide sequence ID" value="XM_018372946.1"/>
</dbReference>
<evidence type="ECO:0000313" key="2">
    <source>
        <dbReference type="Proteomes" id="UP000053447"/>
    </source>
</evidence>
<dbReference type="VEuPathDB" id="FungiDB:T551_00682"/>
<protein>
    <submittedName>
        <fullName evidence="1">Uncharacterized protein</fullName>
    </submittedName>
</protein>
<gene>
    <name evidence="1" type="ORF">T551_00682</name>
</gene>
<dbReference type="PANTHER" id="PTHR37325">
    <property type="entry name" value="OXIDOREDUCTASE 21 KDA SUBUNIT, PUTATIVE (AFU_ORTHOLOGUE AFUA_4G05910)-RELATED"/>
    <property type="match status" value="1"/>
</dbReference>
<evidence type="ECO:0000313" key="1">
    <source>
        <dbReference type="EMBL" id="KTW32000.1"/>
    </source>
</evidence>
<dbReference type="OrthoDB" id="2093493at2759"/>
<dbReference type="AlphaFoldDB" id="A0A0W4ZUK4"/>
<dbReference type="GeneID" id="28939201"/>
<dbReference type="InterPro" id="IPR016813">
    <property type="entry name" value="NADH_Ub_cplx-1_21kDa"/>
</dbReference>
<dbReference type="STRING" id="1408657.A0A0W4ZUK4"/>
<dbReference type="Proteomes" id="UP000053447">
    <property type="component" value="Unassembled WGS sequence"/>
</dbReference>
<comment type="caution">
    <text evidence="1">The sequence shown here is derived from an EMBL/GenBank/DDBJ whole genome shotgun (WGS) entry which is preliminary data.</text>
</comment>
<name>A0A0W4ZUK4_PNEJ7</name>
<dbReference type="eggNOG" id="ENOG502S2AU">
    <property type="taxonomic scope" value="Eukaryota"/>
</dbReference>
<dbReference type="CDD" id="cd22849">
    <property type="entry name" value="NuzM"/>
    <property type="match status" value="1"/>
</dbReference>
<accession>A0A0W4ZUK4</accession>